<keyword evidence="1" id="KW-1133">Transmembrane helix</keyword>
<name>B2UKS0_AKKM8</name>
<evidence type="ECO:0000313" key="3">
    <source>
        <dbReference type="Proteomes" id="UP000001031"/>
    </source>
</evidence>
<dbReference type="AlphaFoldDB" id="B2UKS0"/>
<keyword evidence="1" id="KW-0812">Transmembrane</keyword>
<protein>
    <submittedName>
        <fullName evidence="2">Uncharacterized protein</fullName>
    </submittedName>
</protein>
<dbReference type="KEGG" id="amu:Amuc_1369"/>
<evidence type="ECO:0000313" key="2">
    <source>
        <dbReference type="EMBL" id="ACD05193.1"/>
    </source>
</evidence>
<reference evidence="3" key="1">
    <citation type="journal article" date="2011" name="PLoS ONE">
        <title>The genome of Akkermansia muciniphila, a dedicated intestinal mucin degrader, and its use in exploring intestinal metagenomes.</title>
        <authorList>
            <person name="van Passel M.W."/>
            <person name="Kant R."/>
            <person name="Zoetendal E.G."/>
            <person name="Plugge C.M."/>
            <person name="Derrien M."/>
            <person name="Malfatti S.A."/>
            <person name="Chain P.S."/>
            <person name="Woyke T."/>
            <person name="Palva A."/>
            <person name="de Vos W.M."/>
            <person name="Smidt H."/>
        </authorList>
    </citation>
    <scope>NUCLEOTIDE SEQUENCE [LARGE SCALE GENOMIC DNA]</scope>
    <source>
        <strain evidence="3">ATCC BAA-835 / DSM 22959 / JCM 33894 / BCRC 81048 / CCUG 64013 / CIP 107961 / Muc</strain>
    </source>
</reference>
<sequence>MVETITNKNCKFAVRCCWCSYPSERGNTYYSVVTDSHGALHSLDFLCASCAREHINGIPDRAGKSPYQSLDPRKELRLLQARKNRDRARRHQAVTHLLFWLVIAFACVAVAAFIVCASYTITKIVLG</sequence>
<keyword evidence="1" id="KW-0472">Membrane</keyword>
<proteinExistence type="predicted"/>
<dbReference type="EMBL" id="CP001071">
    <property type="protein sequence ID" value="ACD05193.1"/>
    <property type="molecule type" value="Genomic_DNA"/>
</dbReference>
<gene>
    <name evidence="2" type="ordered locus">Amuc_1369</name>
</gene>
<dbReference type="HOGENOM" id="CLU_1965890_0_0_0"/>
<feature type="transmembrane region" description="Helical" evidence="1">
    <location>
        <begin position="97"/>
        <end position="121"/>
    </location>
</feature>
<organism evidence="2 3">
    <name type="scientific">Akkermansia muciniphila (strain ATCC BAA-835 / DSM 22959 / JCM 33894 / BCRC 81048 / CCUG 64013 / CIP 107961 / Muc)</name>
    <dbReference type="NCBI Taxonomy" id="349741"/>
    <lineage>
        <taxon>Bacteria</taxon>
        <taxon>Pseudomonadati</taxon>
        <taxon>Verrucomicrobiota</taxon>
        <taxon>Verrucomicrobiia</taxon>
        <taxon>Verrucomicrobiales</taxon>
        <taxon>Akkermansiaceae</taxon>
        <taxon>Akkermansia</taxon>
    </lineage>
</organism>
<dbReference type="PaxDb" id="349741-Amuc_1369"/>
<dbReference type="Proteomes" id="UP000001031">
    <property type="component" value="Chromosome"/>
</dbReference>
<evidence type="ECO:0000256" key="1">
    <source>
        <dbReference type="SAM" id="Phobius"/>
    </source>
</evidence>
<keyword evidence="3" id="KW-1185">Reference proteome</keyword>
<accession>B2UKS0</accession>
<dbReference type="STRING" id="349741.Amuc_1369"/>